<dbReference type="EMBL" id="JAMFTS010000002">
    <property type="protein sequence ID" value="KAJ4790517.1"/>
    <property type="molecule type" value="Genomic_DNA"/>
</dbReference>
<feature type="domain" description="DUF7358" evidence="3">
    <location>
        <begin position="55"/>
        <end position="283"/>
    </location>
</feature>
<name>A0AAV8FJV2_9POAL</name>
<evidence type="ECO:0000259" key="3">
    <source>
        <dbReference type="Pfam" id="PF24057"/>
    </source>
</evidence>
<evidence type="ECO:0000259" key="2">
    <source>
        <dbReference type="Pfam" id="PF01764"/>
    </source>
</evidence>
<evidence type="ECO:0000313" key="4">
    <source>
        <dbReference type="EMBL" id="KAJ4790517.1"/>
    </source>
</evidence>
<dbReference type="GO" id="GO:0006629">
    <property type="term" value="P:lipid metabolic process"/>
    <property type="evidence" value="ECO:0007669"/>
    <property type="project" value="InterPro"/>
</dbReference>
<reference evidence="4" key="1">
    <citation type="submission" date="2022-08" db="EMBL/GenBank/DDBJ databases">
        <authorList>
            <person name="Marques A."/>
        </authorList>
    </citation>
    <scope>NUCLEOTIDE SEQUENCE</scope>
    <source>
        <strain evidence="4">RhyPub2mFocal</strain>
        <tissue evidence="4">Leaves</tissue>
    </source>
</reference>
<protein>
    <submittedName>
        <fullName evidence="4">Lipase class 3 family protein</fullName>
    </submittedName>
</protein>
<dbReference type="PANTHER" id="PTHR47030:SF2">
    <property type="entry name" value="LIPASE CLASS 3 FAMILY PROTEIN"/>
    <property type="match status" value="1"/>
</dbReference>
<gene>
    <name evidence="4" type="ORF">LUZ62_041763</name>
</gene>
<feature type="transmembrane region" description="Helical" evidence="1">
    <location>
        <begin position="197"/>
        <end position="218"/>
    </location>
</feature>
<dbReference type="Proteomes" id="UP001140206">
    <property type="component" value="Chromosome 2"/>
</dbReference>
<dbReference type="InterPro" id="IPR029058">
    <property type="entry name" value="AB_hydrolase_fold"/>
</dbReference>
<keyword evidence="1" id="KW-0812">Transmembrane</keyword>
<feature type="transmembrane region" description="Helical" evidence="1">
    <location>
        <begin position="59"/>
        <end position="82"/>
    </location>
</feature>
<dbReference type="InterPro" id="IPR002921">
    <property type="entry name" value="Fungal_lipase-type"/>
</dbReference>
<accession>A0AAV8FJV2</accession>
<organism evidence="4 5">
    <name type="scientific">Rhynchospora pubera</name>
    <dbReference type="NCBI Taxonomy" id="906938"/>
    <lineage>
        <taxon>Eukaryota</taxon>
        <taxon>Viridiplantae</taxon>
        <taxon>Streptophyta</taxon>
        <taxon>Embryophyta</taxon>
        <taxon>Tracheophyta</taxon>
        <taxon>Spermatophyta</taxon>
        <taxon>Magnoliopsida</taxon>
        <taxon>Liliopsida</taxon>
        <taxon>Poales</taxon>
        <taxon>Cyperaceae</taxon>
        <taxon>Cyperoideae</taxon>
        <taxon>Rhynchosporeae</taxon>
        <taxon>Rhynchospora</taxon>
    </lineage>
</organism>
<keyword evidence="1" id="KW-0472">Membrane</keyword>
<evidence type="ECO:0000313" key="5">
    <source>
        <dbReference type="Proteomes" id="UP001140206"/>
    </source>
</evidence>
<comment type="caution">
    <text evidence="4">The sequence shown here is derived from an EMBL/GenBank/DDBJ whole genome shotgun (WGS) entry which is preliminary data.</text>
</comment>
<dbReference type="CDD" id="cd00519">
    <property type="entry name" value="Lipase_3"/>
    <property type="match status" value="1"/>
</dbReference>
<dbReference type="Pfam" id="PF01764">
    <property type="entry name" value="Lipase_3"/>
    <property type="match status" value="1"/>
</dbReference>
<feature type="domain" description="Fungal lipase-type" evidence="2">
    <location>
        <begin position="421"/>
        <end position="571"/>
    </location>
</feature>
<keyword evidence="5" id="KW-1185">Reference proteome</keyword>
<feature type="transmembrane region" description="Helical" evidence="1">
    <location>
        <begin position="148"/>
        <end position="177"/>
    </location>
</feature>
<sequence length="792" mass="88919">MSKRPRRFPKINHLISSLSRGFLRSRFRSRAKPPSLLPTMADFAMETRTLLSKLRMFRFGSLVVGISNLGILLLGALLLVSIVSDCSNEVKVPFALAPFMAGVKILAMVGAGKAQHAAAETIMNRSMGESIAVDAAIRHERRVRYRRWLYWTRFGMAITGLQFLGAAYLTFIVFTNLISKTISTACFLGQDMASKAWRHYAVISFLVFDWLVVLLQFFTGSDILRWRSFYSTHDSAWKAYYREVFDHGIREALCCLGRAKYLTVLEEDEVNSVARLLGDLVAYRASGTGHLELLAGLALLQMQRGMPIPERELVEARPDFIQEAAILHPYAEAAYTGPLLDFGRNPILFPCAWLYRQGVLTPWTRNRRPALEGDNWWRGHAAAFLRFVKLQPEALLQGRVCQTRREAAYFMVALHEERTIVITVRGTETPEDLLTDGLCRECDLNSEDLDGLVNSEHLPASTREKVISTFPHCGHGGIVESARELFMQIDGNSDSGSGFLTSLLGEGGKCHRYKLRIVGHSLGGAVATLLGIRLYGRYHNLHVYAYGALPCVDLVIAEACSDFVTTIVCNDEFSSRLSVNSILRLRSAAIRAVSDSSSADSAMIRNLARRILHVNSYHGNLENNNNNNNNNNNALVPPANNHIMENGFTQNSEIEIISNGHRSDNRIVPINIGSQSSVNLGECQSNCQVLSLREVPVEPPEMFLAGTIIHIVRQQRGIFTFPLWRLWSLGGGNQIPFKAYVSKREYFQDMLVTPYMFTDHLPWRCHYAMRRVLEANNCKSRPTSDCVEEHLV</sequence>
<dbReference type="PANTHER" id="PTHR47030">
    <property type="entry name" value="LIPASE CLASS 3 FAMILY PROTEIN"/>
    <property type="match status" value="1"/>
</dbReference>
<dbReference type="Gene3D" id="3.40.50.1820">
    <property type="entry name" value="alpha/beta hydrolase"/>
    <property type="match status" value="1"/>
</dbReference>
<dbReference type="AlphaFoldDB" id="A0AAV8FJV2"/>
<dbReference type="SUPFAM" id="SSF53474">
    <property type="entry name" value="alpha/beta-Hydrolases"/>
    <property type="match status" value="1"/>
</dbReference>
<proteinExistence type="predicted"/>
<dbReference type="Pfam" id="PF24057">
    <property type="entry name" value="DUF7358"/>
    <property type="match status" value="1"/>
</dbReference>
<keyword evidence="1" id="KW-1133">Transmembrane helix</keyword>
<dbReference type="InterPro" id="IPR055782">
    <property type="entry name" value="DUF7358"/>
</dbReference>
<evidence type="ECO:0000256" key="1">
    <source>
        <dbReference type="SAM" id="Phobius"/>
    </source>
</evidence>